<gene>
    <name evidence="1" type="ORF">GpartN1_g266.t1</name>
</gene>
<protein>
    <recommendedName>
        <fullName evidence="3">TRPChannel associate protein</fullName>
    </recommendedName>
</protein>
<reference evidence="1" key="2">
    <citation type="submission" date="2022-01" db="EMBL/GenBank/DDBJ databases">
        <authorList>
            <person name="Hirooka S."/>
            <person name="Miyagishima S.Y."/>
        </authorList>
    </citation>
    <scope>NUCLEOTIDE SEQUENCE</scope>
    <source>
        <strain evidence="1">NBRC 102759</strain>
    </source>
</reference>
<dbReference type="GO" id="GO:0006511">
    <property type="term" value="P:ubiquitin-dependent protein catabolic process"/>
    <property type="evidence" value="ECO:0007669"/>
    <property type="project" value="InterPro"/>
</dbReference>
<sequence>MSSKKRDGKLSLLEWFKRVEIGLRRPCRLWKGVPLSVRYCFRRNSRDLLGYIELIELASVEFQRTVPFKEEICLILFALERLQAWISHSEVSYSSNFSVYGGPEAVVRLLFCLQQCFNQKKLPKDTSVEFPFQQLREQAATSDSEVGISDLSAANFSLAHLDNLRTVFEGMDGAIDDFLGEYVIRYATLNLDESCKELETSALFLLKMCCLSIPGVVERLSLRKDLLIYLFTLTSNKDRTSIYAVGILDELLAVRRETFPLVEVPHLYALLCNLSPAELAYVSRVLALLVFEPMQCQVSEYPRIKGLKEYLASRTPNVINSMKIVEENNSILLGCPLLIRRLIVVASCPFQHFDISWSQECSSLVSTEWLNCSLEKETDIEWRQFLISLIEYHIAWKEQFEHMSEECSQEDMYIDKGSTRIDELFMRLSSKTRAVFDIVGKNKRELLFVICSLLSGERQVEAQDIFASEGLFSALLFLFSGMDWSSAPPQSYSGLHGPNCECNPKNAEKIQFLRLLQNFLQREDDNRKLKRQLLSTRERIAVRNYASRPPQRSTRRRRSFVLSSEGERGVARDSSSSSIHETFFLSSSFFTSKDIGGPLRRSCSTDTTSDVCQTLANTFLGQDGTEGGEDAIAGSKSINDLVHIGRSCSKYEISAYKGEGRLILHSDRDWDDTESLVTDVEDNPSILSDEELPKEKGMISLLIDIFTKHVVDSSCFVSLASCLESFLEGATDAEQALLARRGLLRSLVNQIISHDGTVFDCSNTLQASFDLLSQLCQFNRDIFFALNVELKTEDGEKSMRFFRNLSRNLVDSNFFLRSVVLSLHRFRVEDELALASSIRSFSTTISAPYNFSNCVLFHFIQKNRVRLVHDLIHAVRDGEVNQENISCITTAILFFLISDVNMELDSFLTKLRLWEAAADTKNYHRTIRSLRGLVSFWYEYYAVRSVAVLHLERSSFIPFSEWKRIVELLLEVL</sequence>
<reference evidence="1" key="1">
    <citation type="journal article" date="2022" name="Proc. Natl. Acad. Sci. U.S.A.">
        <title>Life cycle and functional genomics of the unicellular red alga Galdieria for elucidating algal and plant evolution and industrial use.</title>
        <authorList>
            <person name="Hirooka S."/>
            <person name="Itabashi T."/>
            <person name="Ichinose T.M."/>
            <person name="Onuma R."/>
            <person name="Fujiwara T."/>
            <person name="Yamashita S."/>
            <person name="Jong L.W."/>
            <person name="Tomita R."/>
            <person name="Iwane A.H."/>
            <person name="Miyagishima S.Y."/>
        </authorList>
    </citation>
    <scope>NUCLEOTIDE SEQUENCE</scope>
    <source>
        <strain evidence="1">NBRC 102759</strain>
    </source>
</reference>
<proteinExistence type="predicted"/>
<accession>A0A9C7PQ83</accession>
<comment type="caution">
    <text evidence="1">The sequence shown here is derived from an EMBL/GenBank/DDBJ whole genome shotgun (WGS) entry which is preliminary data.</text>
</comment>
<dbReference type="PANTHER" id="PTHR31743:SF1">
    <property type="entry name" value="SHORT TRANSIENT RECEPTOR POTENTIAL CHANNEL 4-ASSOCIATED PROTEIN"/>
    <property type="match status" value="1"/>
</dbReference>
<dbReference type="Proteomes" id="UP001061958">
    <property type="component" value="Unassembled WGS sequence"/>
</dbReference>
<keyword evidence="2" id="KW-1185">Reference proteome</keyword>
<dbReference type="EMBL" id="BQMJ01000002">
    <property type="protein sequence ID" value="GJQ08475.1"/>
    <property type="molecule type" value="Genomic_DNA"/>
</dbReference>
<evidence type="ECO:0000313" key="2">
    <source>
        <dbReference type="Proteomes" id="UP001061958"/>
    </source>
</evidence>
<dbReference type="GO" id="GO:0019902">
    <property type="term" value="F:phosphatase binding"/>
    <property type="evidence" value="ECO:0007669"/>
    <property type="project" value="TreeGrafter"/>
</dbReference>
<dbReference type="PANTHER" id="PTHR31743">
    <property type="entry name" value="TRANSIENT RECEPTOR POTENTIAL CHANNEL 4-ASSOCIATED PROTEIN TCPC4AP"/>
    <property type="match status" value="1"/>
</dbReference>
<dbReference type="InterPro" id="IPR022162">
    <property type="entry name" value="TRPC4AP"/>
</dbReference>
<dbReference type="AlphaFoldDB" id="A0A9C7PQ83"/>
<dbReference type="OrthoDB" id="1866965at2759"/>
<dbReference type="Pfam" id="PF12463">
    <property type="entry name" value="DUF3689"/>
    <property type="match status" value="2"/>
</dbReference>
<evidence type="ECO:0000313" key="1">
    <source>
        <dbReference type="EMBL" id="GJQ08475.1"/>
    </source>
</evidence>
<dbReference type="GO" id="GO:0031464">
    <property type="term" value="C:Cul4A-RING E3 ubiquitin ligase complex"/>
    <property type="evidence" value="ECO:0007669"/>
    <property type="project" value="InterPro"/>
</dbReference>
<name>A0A9C7PQ83_9RHOD</name>
<organism evidence="1 2">
    <name type="scientific">Galdieria partita</name>
    <dbReference type="NCBI Taxonomy" id="83374"/>
    <lineage>
        <taxon>Eukaryota</taxon>
        <taxon>Rhodophyta</taxon>
        <taxon>Bangiophyceae</taxon>
        <taxon>Galdieriales</taxon>
        <taxon>Galdieriaceae</taxon>
        <taxon>Galdieria</taxon>
    </lineage>
</organism>
<evidence type="ECO:0008006" key="3">
    <source>
        <dbReference type="Google" id="ProtNLM"/>
    </source>
</evidence>